<dbReference type="EMBL" id="KZ671665">
    <property type="protein sequence ID" value="PPR80778.1"/>
    <property type="molecule type" value="Genomic_DNA"/>
</dbReference>
<feature type="compositionally biased region" description="Acidic residues" evidence="1">
    <location>
        <begin position="1"/>
        <end position="11"/>
    </location>
</feature>
<feature type="region of interest" description="Disordered" evidence="1">
    <location>
        <begin position="1"/>
        <end position="28"/>
    </location>
</feature>
<organism evidence="2 3">
    <name type="scientific">Gossypium barbadense</name>
    <name type="common">Sea Island cotton</name>
    <name type="synonym">Hibiscus barbadensis</name>
    <dbReference type="NCBI Taxonomy" id="3634"/>
    <lineage>
        <taxon>Eukaryota</taxon>
        <taxon>Viridiplantae</taxon>
        <taxon>Streptophyta</taxon>
        <taxon>Embryophyta</taxon>
        <taxon>Tracheophyta</taxon>
        <taxon>Spermatophyta</taxon>
        <taxon>Magnoliopsida</taxon>
        <taxon>eudicotyledons</taxon>
        <taxon>Gunneridae</taxon>
        <taxon>Pentapetalae</taxon>
        <taxon>rosids</taxon>
        <taxon>malvids</taxon>
        <taxon>Malvales</taxon>
        <taxon>Malvaceae</taxon>
        <taxon>Malvoideae</taxon>
        <taxon>Gossypium</taxon>
    </lineage>
</organism>
<sequence length="252" mass="27713">MPEEDGGESPEVESGTRSKLECCPEGMRNDVGGDINAISLEERGVGTGLETNRAREDLINTGFNSHVGPSEVCGNHNHVDQMAGSLGKNGLILGRGNNLVGSDEGGNGPGDRSMHEIQNRVLSTKEKQKRDRKEKLEKGKAVARCEDSIVNLSLSDSDINNRHRVIFREAKRTWEVGNKVGLSVRGDEEEVIEEIGRLKANRGKVDGIGGVRDRKRETKLELINIDVVRKLWGMIIVSSGLWQLKVDGLRRI</sequence>
<gene>
    <name evidence="2" type="ORF">GOBAR_AA39934</name>
</gene>
<reference evidence="2 3" key="1">
    <citation type="submission" date="2015-01" db="EMBL/GenBank/DDBJ databases">
        <title>Genome of allotetraploid Gossypium barbadense reveals genomic plasticity and fiber elongation in cotton evolution.</title>
        <authorList>
            <person name="Chen X."/>
            <person name="Liu X."/>
            <person name="Zhao B."/>
            <person name="Zheng H."/>
            <person name="Hu Y."/>
            <person name="Lu G."/>
            <person name="Yang C."/>
            <person name="Chen J."/>
            <person name="Shan C."/>
            <person name="Zhang L."/>
            <person name="Zhou Y."/>
            <person name="Wang L."/>
            <person name="Guo W."/>
            <person name="Bai Y."/>
            <person name="Ruan J."/>
            <person name="Shangguan X."/>
            <person name="Mao Y."/>
            <person name="Jiang J."/>
            <person name="Zhu Y."/>
            <person name="Lei J."/>
            <person name="Kang H."/>
            <person name="Chen S."/>
            <person name="He X."/>
            <person name="Wang R."/>
            <person name="Wang Y."/>
            <person name="Chen J."/>
            <person name="Wang L."/>
            <person name="Yu S."/>
            <person name="Wang B."/>
            <person name="Wei J."/>
            <person name="Song S."/>
            <person name="Lu X."/>
            <person name="Gao Z."/>
            <person name="Gu W."/>
            <person name="Deng X."/>
            <person name="Ma D."/>
            <person name="Wang S."/>
            <person name="Liang W."/>
            <person name="Fang L."/>
            <person name="Cai C."/>
            <person name="Zhu X."/>
            <person name="Zhou B."/>
            <person name="Zhang Y."/>
            <person name="Chen Z."/>
            <person name="Xu S."/>
            <person name="Zhu R."/>
            <person name="Wang S."/>
            <person name="Zhang T."/>
            <person name="Zhao G."/>
        </authorList>
    </citation>
    <scope>NUCLEOTIDE SEQUENCE [LARGE SCALE GENOMIC DNA]</scope>
    <source>
        <strain evidence="3">cv. Xinhai21</strain>
        <tissue evidence="2">Leaf</tissue>
    </source>
</reference>
<protein>
    <recommendedName>
        <fullName evidence="4">DUF4283 domain-containing protein</fullName>
    </recommendedName>
</protein>
<proteinExistence type="predicted"/>
<dbReference type="OrthoDB" id="10376444at2759"/>
<dbReference type="Proteomes" id="UP000239757">
    <property type="component" value="Unassembled WGS sequence"/>
</dbReference>
<dbReference type="AlphaFoldDB" id="A0A2P5VPP6"/>
<evidence type="ECO:0000313" key="2">
    <source>
        <dbReference type="EMBL" id="PPR80778.1"/>
    </source>
</evidence>
<evidence type="ECO:0000313" key="3">
    <source>
        <dbReference type="Proteomes" id="UP000239757"/>
    </source>
</evidence>
<evidence type="ECO:0008006" key="4">
    <source>
        <dbReference type="Google" id="ProtNLM"/>
    </source>
</evidence>
<name>A0A2P5VPP6_GOSBA</name>
<accession>A0A2P5VPP6</accession>
<evidence type="ECO:0000256" key="1">
    <source>
        <dbReference type="SAM" id="MobiDB-lite"/>
    </source>
</evidence>